<dbReference type="SFLD" id="SFLDG01278">
    <property type="entry name" value="biotin_synthase_like"/>
    <property type="match status" value="1"/>
</dbReference>
<keyword evidence="5 13" id="KW-0808">Transferase</keyword>
<dbReference type="InterPro" id="IPR013785">
    <property type="entry name" value="Aldolase_TIM"/>
</dbReference>
<evidence type="ECO:0000259" key="15">
    <source>
        <dbReference type="PROSITE" id="PS51918"/>
    </source>
</evidence>
<dbReference type="EC" id="2.8.1.6" evidence="3 13"/>
<dbReference type="Proteomes" id="UP000006898">
    <property type="component" value="Chromosome"/>
</dbReference>
<evidence type="ECO:0000256" key="13">
    <source>
        <dbReference type="HAMAP-Rule" id="MF_01694"/>
    </source>
</evidence>
<evidence type="ECO:0000256" key="1">
    <source>
        <dbReference type="ARBA" id="ARBA00004942"/>
    </source>
</evidence>
<comment type="catalytic activity">
    <reaction evidence="12 13">
        <text>(4R,5S)-dethiobiotin + (sulfur carrier)-SH + 2 reduced [2Fe-2S]-[ferredoxin] + 2 S-adenosyl-L-methionine = (sulfur carrier)-H + biotin + 2 5'-deoxyadenosine + 2 L-methionine + 2 oxidized [2Fe-2S]-[ferredoxin]</text>
        <dbReference type="Rhea" id="RHEA:22060"/>
        <dbReference type="Rhea" id="RHEA-COMP:10000"/>
        <dbReference type="Rhea" id="RHEA-COMP:10001"/>
        <dbReference type="Rhea" id="RHEA-COMP:14737"/>
        <dbReference type="Rhea" id="RHEA-COMP:14739"/>
        <dbReference type="ChEBI" id="CHEBI:17319"/>
        <dbReference type="ChEBI" id="CHEBI:29917"/>
        <dbReference type="ChEBI" id="CHEBI:33737"/>
        <dbReference type="ChEBI" id="CHEBI:33738"/>
        <dbReference type="ChEBI" id="CHEBI:57586"/>
        <dbReference type="ChEBI" id="CHEBI:57844"/>
        <dbReference type="ChEBI" id="CHEBI:59789"/>
        <dbReference type="ChEBI" id="CHEBI:64428"/>
        <dbReference type="ChEBI" id="CHEBI:149473"/>
        <dbReference type="EC" id="2.8.1.6"/>
    </reaction>
</comment>
<keyword evidence="11 13" id="KW-0411">Iron-sulfur</keyword>
<dbReference type="GO" id="GO:0009102">
    <property type="term" value="P:biotin biosynthetic process"/>
    <property type="evidence" value="ECO:0007669"/>
    <property type="project" value="UniProtKB-UniRule"/>
</dbReference>
<evidence type="ECO:0000256" key="11">
    <source>
        <dbReference type="ARBA" id="ARBA00023014"/>
    </source>
</evidence>
<proteinExistence type="inferred from homology"/>
<dbReference type="KEGG" id="mox:DAMO_0474"/>
<dbReference type="HOGENOM" id="CLU_033172_2_1_0"/>
<evidence type="ECO:0000256" key="2">
    <source>
        <dbReference type="ARBA" id="ARBA00010765"/>
    </source>
</evidence>
<feature type="domain" description="Radical SAM core" evidence="15">
    <location>
        <begin position="56"/>
        <end position="287"/>
    </location>
</feature>
<feature type="binding site" evidence="13 14">
    <location>
        <position position="81"/>
    </location>
    <ligand>
        <name>[4Fe-4S] cluster</name>
        <dbReference type="ChEBI" id="CHEBI:49883"/>
        <note>4Fe-4S-S-AdoMet</note>
    </ligand>
</feature>
<evidence type="ECO:0000256" key="12">
    <source>
        <dbReference type="ARBA" id="ARBA00051157"/>
    </source>
</evidence>
<dbReference type="SMART" id="SM00729">
    <property type="entry name" value="Elp3"/>
    <property type="match status" value="1"/>
</dbReference>
<keyword evidence="6 13" id="KW-0949">S-adenosyl-L-methionine</keyword>
<dbReference type="GO" id="GO:0051539">
    <property type="term" value="F:4 iron, 4 sulfur cluster binding"/>
    <property type="evidence" value="ECO:0007669"/>
    <property type="project" value="UniProtKB-KW"/>
</dbReference>
<dbReference type="EMBL" id="FP565575">
    <property type="protein sequence ID" value="CBE67550.1"/>
    <property type="molecule type" value="Genomic_DNA"/>
</dbReference>
<dbReference type="GO" id="GO:0004076">
    <property type="term" value="F:biotin synthase activity"/>
    <property type="evidence" value="ECO:0007669"/>
    <property type="project" value="UniProtKB-UniRule"/>
</dbReference>
<reference evidence="16 17" key="1">
    <citation type="journal article" date="2010" name="Nature">
        <title>Nitrite-driven anaerobic methane oxidation by oxygenic bacteria.</title>
        <authorList>
            <person name="Ettwig K.F."/>
            <person name="Butler M.K."/>
            <person name="Le Paslier D."/>
            <person name="Pelletier E."/>
            <person name="Mangenot S."/>
            <person name="Kuypers M.M.M."/>
            <person name="Schreiber F."/>
            <person name="Dutilh B.E."/>
            <person name="Zedelius J."/>
            <person name="de Beer D."/>
            <person name="Gloerich J."/>
            <person name="Wessels H.J.C.T."/>
            <person name="van Allen T."/>
            <person name="Luesken F."/>
            <person name="Wu M."/>
            <person name="van de Pas-Schoonen K.T."/>
            <person name="Op den Camp H.J.M."/>
            <person name="Janssen-Megens E.M."/>
            <person name="Francoijs K-J."/>
            <person name="Stunnenberg H."/>
            <person name="Weissenbach J."/>
            <person name="Jetten M.S.M."/>
            <person name="Strous M."/>
        </authorList>
    </citation>
    <scope>NUCLEOTIDE SEQUENCE [LARGE SCALE GENOMIC DNA]</scope>
</reference>
<evidence type="ECO:0000256" key="7">
    <source>
        <dbReference type="ARBA" id="ARBA00022714"/>
    </source>
</evidence>
<dbReference type="Gene3D" id="3.20.20.70">
    <property type="entry name" value="Aldolase class I"/>
    <property type="match status" value="1"/>
</dbReference>
<gene>
    <name evidence="13" type="primary">bioB</name>
    <name evidence="16" type="ORF">DAMO_0474</name>
</gene>
<dbReference type="InterPro" id="IPR006638">
    <property type="entry name" value="Elp3/MiaA/NifB-like_rSAM"/>
</dbReference>
<evidence type="ECO:0000256" key="14">
    <source>
        <dbReference type="PIRSR" id="PIRSR001619-1"/>
    </source>
</evidence>
<keyword evidence="9 13" id="KW-0093">Biotin biosynthesis</keyword>
<dbReference type="PATRIC" id="fig|671143.5.peg.402"/>
<evidence type="ECO:0000313" key="16">
    <source>
        <dbReference type="EMBL" id="CBE67550.1"/>
    </source>
</evidence>
<keyword evidence="7 13" id="KW-0001">2Fe-2S</keyword>
<dbReference type="PANTHER" id="PTHR22976:SF2">
    <property type="entry name" value="BIOTIN SYNTHASE, MITOCHONDRIAL"/>
    <property type="match status" value="1"/>
</dbReference>
<evidence type="ECO:0000256" key="10">
    <source>
        <dbReference type="ARBA" id="ARBA00023004"/>
    </source>
</evidence>
<dbReference type="GO" id="GO:0005506">
    <property type="term" value="F:iron ion binding"/>
    <property type="evidence" value="ECO:0007669"/>
    <property type="project" value="UniProtKB-UniRule"/>
</dbReference>
<dbReference type="NCBIfam" id="TIGR00433">
    <property type="entry name" value="bioB"/>
    <property type="match status" value="1"/>
</dbReference>
<evidence type="ECO:0000256" key="4">
    <source>
        <dbReference type="ARBA" id="ARBA00022485"/>
    </source>
</evidence>
<evidence type="ECO:0000256" key="3">
    <source>
        <dbReference type="ARBA" id="ARBA00012236"/>
    </source>
</evidence>
<comment type="cofactor">
    <cofactor evidence="13 14">
        <name>[4Fe-4S] cluster</name>
        <dbReference type="ChEBI" id="CHEBI:49883"/>
    </cofactor>
    <text evidence="13 14">Binds 1 [4Fe-4S] cluster. The cluster is coordinated with 3 cysteines and an exchangeable S-adenosyl-L-methionine.</text>
</comment>
<dbReference type="Pfam" id="PF04055">
    <property type="entry name" value="Radical_SAM"/>
    <property type="match status" value="1"/>
</dbReference>
<protein>
    <recommendedName>
        <fullName evidence="3 13">Biotin synthase</fullName>
        <ecNumber evidence="3 13">2.8.1.6</ecNumber>
    </recommendedName>
</protein>
<evidence type="ECO:0000256" key="5">
    <source>
        <dbReference type="ARBA" id="ARBA00022679"/>
    </source>
</evidence>
<dbReference type="AlphaFoldDB" id="D5MJW7"/>
<dbReference type="GO" id="GO:0051537">
    <property type="term" value="F:2 iron, 2 sulfur cluster binding"/>
    <property type="evidence" value="ECO:0007669"/>
    <property type="project" value="UniProtKB-KW"/>
</dbReference>
<dbReference type="SFLD" id="SFLDS00029">
    <property type="entry name" value="Radical_SAM"/>
    <property type="match status" value="1"/>
</dbReference>
<evidence type="ECO:0000256" key="9">
    <source>
        <dbReference type="ARBA" id="ARBA00022756"/>
    </source>
</evidence>
<dbReference type="InterPro" id="IPR024177">
    <property type="entry name" value="Biotin_synthase"/>
</dbReference>
<feature type="binding site" evidence="13 14">
    <location>
        <position position="74"/>
    </location>
    <ligand>
        <name>[4Fe-4S] cluster</name>
        <dbReference type="ChEBI" id="CHEBI:49883"/>
        <note>4Fe-4S-S-AdoMet</note>
    </ligand>
</feature>
<dbReference type="PROSITE" id="PS51918">
    <property type="entry name" value="RADICAL_SAM"/>
    <property type="match status" value="1"/>
</dbReference>
<keyword evidence="10 13" id="KW-0408">Iron</keyword>
<dbReference type="CDD" id="cd01335">
    <property type="entry name" value="Radical_SAM"/>
    <property type="match status" value="1"/>
</dbReference>
<comment type="pathway">
    <text evidence="1 13">Cofactor biosynthesis; biotin biosynthesis; biotin from 7,8-diaminononanoate: step 2/2.</text>
</comment>
<accession>D5MJW7</accession>
<sequence>MEAGQSGDVTARVRWIGERVLAGGTPTFEEAVELFERPDYDVHELFQTANRLRMNRFGNRIHLCGIVNAKSGGCPEDCSFCSQSSRQAAEIARYSVIAPDEMVVAARRARGYGAWALGVVTAGRGYDATSEDFRQLVEGIRAISRDGSAEAHASLGIMGDEEFRQLKTAGLTTFNHNLETGRSYFPNVCTTHTYDERVATIKAAKAAGIRACSGGVFGMGEAPRHRAELAFALKELDVDEVPLNFLIAVDGTSLANIAPLSPLEILKVIALFRWILPTKNIFICAGRQHLGELHPMIFFAGASGIMVGDFLTTRNRSVSDDLKMFHDLGLDCGESLLAPKRHAPTASTGLTTGAAL</sequence>
<name>D5MJW7_METO1</name>
<evidence type="ECO:0000256" key="6">
    <source>
        <dbReference type="ARBA" id="ARBA00022691"/>
    </source>
</evidence>
<comment type="similarity">
    <text evidence="2 13">Belongs to the radical SAM superfamily. Biotin synthase family.</text>
</comment>
<dbReference type="STRING" id="671143.DAMO_0474"/>
<dbReference type="eggNOG" id="COG0502">
    <property type="taxonomic scope" value="Bacteria"/>
</dbReference>
<comment type="subunit">
    <text evidence="13">Homodimer.</text>
</comment>
<dbReference type="InterPro" id="IPR010722">
    <property type="entry name" value="BATS_dom"/>
</dbReference>
<dbReference type="UniPathway" id="UPA00078">
    <property type="reaction ID" value="UER00162"/>
</dbReference>
<comment type="function">
    <text evidence="13">Catalyzes the conversion of dethiobiotin (DTB) to biotin by the insertion of a sulfur atom into dethiobiotin via a radical-based mechanism.</text>
</comment>
<comment type="caution">
    <text evidence="13">Lacks conserved residue(s) required for the propagation of feature annotation.</text>
</comment>
<dbReference type="InterPro" id="IPR058240">
    <property type="entry name" value="rSAM_sf"/>
</dbReference>
<keyword evidence="4 13" id="KW-0004">4Fe-4S</keyword>
<dbReference type="SUPFAM" id="SSF102114">
    <property type="entry name" value="Radical SAM enzymes"/>
    <property type="match status" value="1"/>
</dbReference>
<feature type="binding site" evidence="13 14">
    <location>
        <position position="78"/>
    </location>
    <ligand>
        <name>[4Fe-4S] cluster</name>
        <dbReference type="ChEBI" id="CHEBI:49883"/>
        <note>4Fe-4S-S-AdoMet</note>
    </ligand>
</feature>
<keyword evidence="8 13" id="KW-0479">Metal-binding</keyword>
<evidence type="ECO:0000256" key="8">
    <source>
        <dbReference type="ARBA" id="ARBA00022723"/>
    </source>
</evidence>
<feature type="binding site" evidence="13 14">
    <location>
        <position position="212"/>
    </location>
    <ligand>
        <name>[2Fe-2S] cluster</name>
        <dbReference type="ChEBI" id="CHEBI:190135"/>
    </ligand>
</feature>
<comment type="cofactor">
    <cofactor evidence="14">
        <name>[2Fe-2S] cluster</name>
        <dbReference type="ChEBI" id="CHEBI:190135"/>
    </cofactor>
    <text evidence="14">Binds 1 [2Fe-2S] cluster. The cluster is coordinated with 3 cysteines and 1 arginine.</text>
</comment>
<dbReference type="InterPro" id="IPR007197">
    <property type="entry name" value="rSAM"/>
</dbReference>
<comment type="cofactor">
    <cofactor evidence="13">
        <name>[2Fe-2S] cluster</name>
        <dbReference type="ChEBI" id="CHEBI:190135"/>
    </cofactor>
    <text evidence="13">Binds 1 [2Fe-2S] cluster. The cluster is coordinated with 3 cysteines and 1 arginine.</text>
</comment>
<dbReference type="SFLD" id="SFLDG01060">
    <property type="entry name" value="BATS_domain_containing"/>
    <property type="match status" value="1"/>
</dbReference>
<dbReference type="PIRSF" id="PIRSF001619">
    <property type="entry name" value="Biotin_synth"/>
    <property type="match status" value="1"/>
</dbReference>
<dbReference type="SMART" id="SM00876">
    <property type="entry name" value="BATS"/>
    <property type="match status" value="1"/>
</dbReference>
<dbReference type="HAMAP" id="MF_01694">
    <property type="entry name" value="BioB"/>
    <property type="match status" value="1"/>
</dbReference>
<dbReference type="InterPro" id="IPR002684">
    <property type="entry name" value="Biotin_synth/BioAB"/>
</dbReference>
<evidence type="ECO:0000313" key="17">
    <source>
        <dbReference type="Proteomes" id="UP000006898"/>
    </source>
</evidence>
<dbReference type="Pfam" id="PF06968">
    <property type="entry name" value="BATS"/>
    <property type="match status" value="1"/>
</dbReference>
<organism evidence="16 17">
    <name type="scientific">Methylomirabilis oxygeniifera</name>
    <dbReference type="NCBI Taxonomy" id="671143"/>
    <lineage>
        <taxon>Bacteria</taxon>
        <taxon>Candidatus Methylomirabilota</taxon>
        <taxon>Candidatus Methylomirabilia</taxon>
        <taxon>Candidatus Methylomirabilales</taxon>
        <taxon>Candidatus Methylomirabilaceae</taxon>
        <taxon>Candidatus Methylomirabilis</taxon>
    </lineage>
</organism>
<dbReference type="PANTHER" id="PTHR22976">
    <property type="entry name" value="BIOTIN SYNTHASE"/>
    <property type="match status" value="1"/>
</dbReference>